<keyword evidence="4" id="KW-1185">Reference proteome</keyword>
<dbReference type="SUPFAM" id="SSF82153">
    <property type="entry name" value="FAS1 domain"/>
    <property type="match status" value="1"/>
</dbReference>
<dbReference type="Pfam" id="PF02469">
    <property type="entry name" value="Fasciclin"/>
    <property type="match status" value="1"/>
</dbReference>
<protein>
    <submittedName>
        <fullName evidence="3">Fasciclin domain-containing protein</fullName>
    </submittedName>
</protein>
<dbReference type="RefSeq" id="WP_053046795.1">
    <property type="nucleotide sequence ID" value="NZ_CP059733.1"/>
</dbReference>
<dbReference type="InterPro" id="IPR050904">
    <property type="entry name" value="Adhesion/Biosynth-related"/>
</dbReference>
<dbReference type="PROSITE" id="PS50213">
    <property type="entry name" value="FAS1"/>
    <property type="match status" value="1"/>
</dbReference>
<dbReference type="InterPro" id="IPR000782">
    <property type="entry name" value="FAS1_domain"/>
</dbReference>
<dbReference type="PANTHER" id="PTHR10900">
    <property type="entry name" value="PERIOSTIN-RELATED"/>
    <property type="match status" value="1"/>
</dbReference>
<dbReference type="Proteomes" id="UP000032352">
    <property type="component" value="Chromosome"/>
</dbReference>
<evidence type="ECO:0000313" key="3">
    <source>
        <dbReference type="EMBL" id="WDE06530.1"/>
    </source>
</evidence>
<dbReference type="SMART" id="SM00554">
    <property type="entry name" value="FAS1"/>
    <property type="match status" value="1"/>
</dbReference>
<evidence type="ECO:0000313" key="4">
    <source>
        <dbReference type="Proteomes" id="UP000032352"/>
    </source>
</evidence>
<organism evidence="3 4">
    <name type="scientific">Thalassomonas viridans</name>
    <dbReference type="NCBI Taxonomy" id="137584"/>
    <lineage>
        <taxon>Bacteria</taxon>
        <taxon>Pseudomonadati</taxon>
        <taxon>Pseudomonadota</taxon>
        <taxon>Gammaproteobacteria</taxon>
        <taxon>Alteromonadales</taxon>
        <taxon>Colwelliaceae</taxon>
        <taxon>Thalassomonas</taxon>
    </lineage>
</organism>
<dbReference type="GO" id="GO:0005615">
    <property type="term" value="C:extracellular space"/>
    <property type="evidence" value="ECO:0007669"/>
    <property type="project" value="TreeGrafter"/>
</dbReference>
<feature type="chain" id="PRO_5042177604" evidence="1">
    <location>
        <begin position="22"/>
        <end position="173"/>
    </location>
</feature>
<keyword evidence="1" id="KW-0732">Signal</keyword>
<dbReference type="InterPro" id="IPR036378">
    <property type="entry name" value="FAS1_dom_sf"/>
</dbReference>
<dbReference type="KEGG" id="tvd:SG34_006320"/>
<reference evidence="3 4" key="2">
    <citation type="journal article" date="2022" name="Mar. Drugs">
        <title>Bioassay-Guided Fractionation Leads to the Detection of Cholic Acid Generated by the Rare Thalassomonas sp.</title>
        <authorList>
            <person name="Pheiffer F."/>
            <person name="Schneider Y.K."/>
            <person name="Hansen E.H."/>
            <person name="Andersen J.H."/>
            <person name="Isaksson J."/>
            <person name="Busche T."/>
            <person name="R C."/>
            <person name="Kalinowski J."/>
            <person name="Zyl L.V."/>
            <person name="Trindade M."/>
        </authorList>
    </citation>
    <scope>NUCLEOTIDE SEQUENCE [LARGE SCALE GENOMIC DNA]</scope>
    <source>
        <strain evidence="3 4">XOM25</strain>
    </source>
</reference>
<sequence>MKYFYTFFLVLAVALSSPTQASWGKGKFQCLKTKAVQFDGTIAEAAIATPALSTLVTALTAANLVDAVNGAGNFTVFAPTNDAFNNVPGPILQALLDDSALLTTALLYHVIDGKVDARRPYFTRKVSTLAEQKVFLNRQNGAPFVNQSQVNCQGVKTSNGIVWIIDSVLLPQF</sequence>
<dbReference type="PANTHER" id="PTHR10900:SF77">
    <property type="entry name" value="FI19380P1"/>
    <property type="match status" value="1"/>
</dbReference>
<dbReference type="EMBL" id="CP059733">
    <property type="protein sequence ID" value="WDE06530.1"/>
    <property type="molecule type" value="Genomic_DNA"/>
</dbReference>
<reference evidence="3 4" key="1">
    <citation type="journal article" date="2015" name="Genome Announc.">
        <title>Draft Genome Sequences of Marine Isolates of Thalassomonas viridans and Thalassomonas actiniarum.</title>
        <authorList>
            <person name="Olonade I."/>
            <person name="van Zyl L.J."/>
            <person name="Trindade M."/>
        </authorList>
    </citation>
    <scope>NUCLEOTIDE SEQUENCE [LARGE SCALE GENOMIC DNA]</scope>
    <source>
        <strain evidence="3 4">XOM25</strain>
    </source>
</reference>
<evidence type="ECO:0000256" key="1">
    <source>
        <dbReference type="SAM" id="SignalP"/>
    </source>
</evidence>
<feature type="domain" description="FAS1" evidence="2">
    <location>
        <begin position="39"/>
        <end position="169"/>
    </location>
</feature>
<feature type="signal peptide" evidence="1">
    <location>
        <begin position="1"/>
        <end position="21"/>
    </location>
</feature>
<dbReference type="FunFam" id="2.30.180.10:FF:000032">
    <property type="entry name" value="Fasciclin domain-containing protein, putative"/>
    <property type="match status" value="1"/>
</dbReference>
<dbReference type="Gene3D" id="2.30.180.10">
    <property type="entry name" value="FAS1 domain"/>
    <property type="match status" value="1"/>
</dbReference>
<proteinExistence type="predicted"/>
<name>A0AAE9Z5R0_9GAMM</name>
<accession>A0AAE9Z5R0</accession>
<dbReference type="AlphaFoldDB" id="A0AAE9Z5R0"/>
<evidence type="ECO:0000259" key="2">
    <source>
        <dbReference type="PROSITE" id="PS50213"/>
    </source>
</evidence>
<gene>
    <name evidence="3" type="ORF">SG34_006320</name>
</gene>